<dbReference type="Gene3D" id="1.10.3730.10">
    <property type="entry name" value="ProC C-terminal domain-like"/>
    <property type="match status" value="1"/>
</dbReference>
<dbReference type="EMBL" id="JXTC01000182">
    <property type="protein sequence ID" value="PON83188.1"/>
    <property type="molecule type" value="Genomic_DNA"/>
</dbReference>
<dbReference type="PANTHER" id="PTHR11645">
    <property type="entry name" value="PYRROLINE-5-CARBOXYLATE REDUCTASE"/>
    <property type="match status" value="1"/>
</dbReference>
<gene>
    <name evidence="3" type="ORF">TorRG33x02_210220</name>
</gene>
<dbReference type="OrthoDB" id="10263291at2759"/>
<dbReference type="AlphaFoldDB" id="A0A2P5ECC7"/>
<dbReference type="Pfam" id="PF14748">
    <property type="entry name" value="P5CR_dimer"/>
    <property type="match status" value="1"/>
</dbReference>
<dbReference type="InterPro" id="IPR053790">
    <property type="entry name" value="P5CR-like_CS"/>
</dbReference>
<proteinExistence type="predicted"/>
<keyword evidence="1" id="KW-0560">Oxidoreductase</keyword>
<dbReference type="PROSITE" id="PS00521">
    <property type="entry name" value="P5CR"/>
    <property type="match status" value="1"/>
</dbReference>
<dbReference type="GO" id="GO:0055129">
    <property type="term" value="P:L-proline biosynthetic process"/>
    <property type="evidence" value="ECO:0007669"/>
    <property type="project" value="TreeGrafter"/>
</dbReference>
<feature type="non-terminal residue" evidence="3">
    <location>
        <position position="1"/>
    </location>
</feature>
<evidence type="ECO:0000256" key="1">
    <source>
        <dbReference type="ARBA" id="ARBA00023002"/>
    </source>
</evidence>
<reference evidence="4" key="1">
    <citation type="submission" date="2016-06" db="EMBL/GenBank/DDBJ databases">
        <title>Parallel loss of symbiosis genes in relatives of nitrogen-fixing non-legume Parasponia.</title>
        <authorList>
            <person name="Van Velzen R."/>
            <person name="Holmer R."/>
            <person name="Bu F."/>
            <person name="Rutten L."/>
            <person name="Van Zeijl A."/>
            <person name="Liu W."/>
            <person name="Santuari L."/>
            <person name="Cao Q."/>
            <person name="Sharma T."/>
            <person name="Shen D."/>
            <person name="Roswanjaya Y."/>
            <person name="Wardhani T."/>
            <person name="Kalhor M.S."/>
            <person name="Jansen J."/>
            <person name="Van den Hoogen J."/>
            <person name="Gungor B."/>
            <person name="Hartog M."/>
            <person name="Hontelez J."/>
            <person name="Verver J."/>
            <person name="Yang W.-C."/>
            <person name="Schijlen E."/>
            <person name="Repin R."/>
            <person name="Schilthuizen M."/>
            <person name="Schranz E."/>
            <person name="Heidstra R."/>
            <person name="Miyata K."/>
            <person name="Fedorova E."/>
            <person name="Kohlen W."/>
            <person name="Bisseling T."/>
            <person name="Smit S."/>
            <person name="Geurts R."/>
        </authorList>
    </citation>
    <scope>NUCLEOTIDE SEQUENCE [LARGE SCALE GENOMIC DNA]</scope>
    <source>
        <strain evidence="4">cv. RG33-2</strain>
    </source>
</reference>
<feature type="domain" description="Pyrroline-5-carboxylate reductase dimerisation" evidence="2">
    <location>
        <begin position="1"/>
        <end position="59"/>
    </location>
</feature>
<keyword evidence="4" id="KW-1185">Reference proteome</keyword>
<dbReference type="STRING" id="63057.A0A2P5ECC7"/>
<dbReference type="InterPro" id="IPR008927">
    <property type="entry name" value="6-PGluconate_DH-like_C_sf"/>
</dbReference>
<sequence length="61" mass="6275">FYGAAGMVMKAGKHPGQLKDPVASPGGTTIAGIHDLEKGAFRASIMNAIVAANKRSHELGK</sequence>
<accession>A0A2P5ECC7</accession>
<dbReference type="GO" id="GO:0004735">
    <property type="term" value="F:pyrroline-5-carboxylate reductase activity"/>
    <property type="evidence" value="ECO:0007669"/>
    <property type="project" value="TreeGrafter"/>
</dbReference>
<dbReference type="SUPFAM" id="SSF48179">
    <property type="entry name" value="6-phosphogluconate dehydrogenase C-terminal domain-like"/>
    <property type="match status" value="1"/>
</dbReference>
<comment type="caution">
    <text evidence="3">The sequence shown here is derived from an EMBL/GenBank/DDBJ whole genome shotgun (WGS) entry which is preliminary data.</text>
</comment>
<dbReference type="InterPro" id="IPR029036">
    <property type="entry name" value="P5CR_dimer"/>
</dbReference>
<dbReference type="Proteomes" id="UP000237000">
    <property type="component" value="Unassembled WGS sequence"/>
</dbReference>
<organism evidence="3 4">
    <name type="scientific">Trema orientale</name>
    <name type="common">Charcoal tree</name>
    <name type="synonym">Celtis orientalis</name>
    <dbReference type="NCBI Taxonomy" id="63057"/>
    <lineage>
        <taxon>Eukaryota</taxon>
        <taxon>Viridiplantae</taxon>
        <taxon>Streptophyta</taxon>
        <taxon>Embryophyta</taxon>
        <taxon>Tracheophyta</taxon>
        <taxon>Spermatophyta</taxon>
        <taxon>Magnoliopsida</taxon>
        <taxon>eudicotyledons</taxon>
        <taxon>Gunneridae</taxon>
        <taxon>Pentapetalae</taxon>
        <taxon>rosids</taxon>
        <taxon>fabids</taxon>
        <taxon>Rosales</taxon>
        <taxon>Cannabaceae</taxon>
        <taxon>Trema</taxon>
    </lineage>
</organism>
<name>A0A2P5ECC7_TREOI</name>
<evidence type="ECO:0000313" key="4">
    <source>
        <dbReference type="Proteomes" id="UP000237000"/>
    </source>
</evidence>
<dbReference type="InParanoid" id="A0A2P5ECC7"/>
<protein>
    <submittedName>
        <fullName evidence="3">Pyrroline-5-carboxylate reductase</fullName>
    </submittedName>
</protein>
<evidence type="ECO:0000259" key="2">
    <source>
        <dbReference type="Pfam" id="PF14748"/>
    </source>
</evidence>
<evidence type="ECO:0000313" key="3">
    <source>
        <dbReference type="EMBL" id="PON83188.1"/>
    </source>
</evidence>
<dbReference type="PANTHER" id="PTHR11645:SF0">
    <property type="entry name" value="PYRROLINE-5-CARBOXYLATE REDUCTASE 3"/>
    <property type="match status" value="1"/>
</dbReference>